<gene>
    <name evidence="1" type="ORF">PEVE_00029573</name>
</gene>
<dbReference type="Proteomes" id="UP001159427">
    <property type="component" value="Unassembled WGS sequence"/>
</dbReference>
<protein>
    <recommendedName>
        <fullName evidence="3">Tesmin/TSO1-like CXC domain-containing protein</fullName>
    </recommendedName>
</protein>
<dbReference type="SUPFAM" id="SSF82199">
    <property type="entry name" value="SET domain"/>
    <property type="match status" value="1"/>
</dbReference>
<proteinExistence type="predicted"/>
<dbReference type="InterPro" id="IPR046341">
    <property type="entry name" value="SET_dom_sf"/>
</dbReference>
<accession>A0ABN8MAG4</accession>
<sequence length="173" mass="19151">GCDTTSRVHGIGKAAALKKYANSLHFREQAKVFNSPSTKLDGMRYQRYCEKLATNSSQIQPQNLPPTSAAARHHSLRVYLQVKQWKGENEGMSLVDYGWKVTEGQVLPRMTDLPATPESLLQMIRCNCSSDCASARCTCRKHGLECSPACGQCRGTACTNSPIQFDEADSQYE</sequence>
<evidence type="ECO:0008006" key="3">
    <source>
        <dbReference type="Google" id="ProtNLM"/>
    </source>
</evidence>
<dbReference type="EMBL" id="CALNXI010000414">
    <property type="protein sequence ID" value="CAH3026635.1"/>
    <property type="molecule type" value="Genomic_DNA"/>
</dbReference>
<evidence type="ECO:0000313" key="1">
    <source>
        <dbReference type="EMBL" id="CAH3026635.1"/>
    </source>
</evidence>
<keyword evidence="2" id="KW-1185">Reference proteome</keyword>
<evidence type="ECO:0000313" key="2">
    <source>
        <dbReference type="Proteomes" id="UP001159427"/>
    </source>
</evidence>
<organism evidence="1 2">
    <name type="scientific">Porites evermanni</name>
    <dbReference type="NCBI Taxonomy" id="104178"/>
    <lineage>
        <taxon>Eukaryota</taxon>
        <taxon>Metazoa</taxon>
        <taxon>Cnidaria</taxon>
        <taxon>Anthozoa</taxon>
        <taxon>Hexacorallia</taxon>
        <taxon>Scleractinia</taxon>
        <taxon>Fungiina</taxon>
        <taxon>Poritidae</taxon>
        <taxon>Porites</taxon>
    </lineage>
</organism>
<reference evidence="1 2" key="1">
    <citation type="submission" date="2022-05" db="EMBL/GenBank/DDBJ databases">
        <authorList>
            <consortium name="Genoscope - CEA"/>
            <person name="William W."/>
        </authorList>
    </citation>
    <scope>NUCLEOTIDE SEQUENCE [LARGE SCALE GENOMIC DNA]</scope>
</reference>
<name>A0ABN8MAG4_9CNID</name>
<comment type="caution">
    <text evidence="1">The sequence shown here is derived from an EMBL/GenBank/DDBJ whole genome shotgun (WGS) entry which is preliminary data.</text>
</comment>
<feature type="non-terminal residue" evidence="1">
    <location>
        <position position="1"/>
    </location>
</feature>